<dbReference type="AlphaFoldDB" id="A0A7S7A9U1"/>
<dbReference type="EMBL" id="MT799691">
    <property type="protein sequence ID" value="QOW37957.1"/>
    <property type="molecule type" value="Genomic_DNA"/>
</dbReference>
<dbReference type="PANTHER" id="PTHR43015">
    <property type="entry name" value="D-RIBITOL-5-PHOSPHATE CYTIDYLYLTRANSFERASE"/>
    <property type="match status" value="1"/>
</dbReference>
<dbReference type="GO" id="GO:0070567">
    <property type="term" value="F:cytidylyltransferase activity"/>
    <property type="evidence" value="ECO:0007669"/>
    <property type="project" value="InterPro"/>
</dbReference>
<evidence type="ECO:0000313" key="3">
    <source>
        <dbReference type="EMBL" id="QOW37957.1"/>
    </source>
</evidence>
<organism evidence="3">
    <name type="scientific">Leuconostoc mesenteroides</name>
    <dbReference type="NCBI Taxonomy" id="1245"/>
    <lineage>
        <taxon>Bacteria</taxon>
        <taxon>Bacillati</taxon>
        <taxon>Bacillota</taxon>
        <taxon>Bacilli</taxon>
        <taxon>Lactobacillales</taxon>
        <taxon>Lactobacillaceae</taxon>
        <taxon>Leuconostoc</taxon>
    </lineage>
</organism>
<keyword evidence="1 3" id="KW-0808">Transferase</keyword>
<dbReference type="Pfam" id="PF01128">
    <property type="entry name" value="IspD"/>
    <property type="match status" value="1"/>
</dbReference>
<dbReference type="GO" id="GO:0008299">
    <property type="term" value="P:isoprenoid biosynthetic process"/>
    <property type="evidence" value="ECO:0007669"/>
    <property type="project" value="InterPro"/>
</dbReference>
<name>A0A7S7A9U1_LEUME</name>
<dbReference type="SUPFAM" id="SSF53448">
    <property type="entry name" value="Nucleotide-diphospho-sugar transferases"/>
    <property type="match status" value="1"/>
</dbReference>
<sequence>MMNIGVIFAGGVGSRMRSKGTPKQFLIVNGKPIIAHTIQVFQDSEDIDAVVVSILEENILLMEKIVKDFHLTKVSKIVAGGKTGQLSIYNGLEAASSLSSSGKDVVLIHDGVRPLIDKSLIRKNIDSVNLNGSAITTSPAKETFLLVGEDHKVEEVVDRKKSYIAKAPQSFFLEDILKVQKDAISKNIIDAIDSSTLMSLYNKRLFVVEGPYENIKITTPDDFYMFKALFDARENAQIFGI</sequence>
<dbReference type="InterPro" id="IPR018294">
    <property type="entry name" value="ISPD_synthase_CS"/>
</dbReference>
<accession>A0A7S7A9U1</accession>
<dbReference type="PROSITE" id="PS01295">
    <property type="entry name" value="ISPD"/>
    <property type="match status" value="1"/>
</dbReference>
<dbReference type="Gene3D" id="3.90.550.10">
    <property type="entry name" value="Spore Coat Polysaccharide Biosynthesis Protein SpsA, Chain A"/>
    <property type="match status" value="1"/>
</dbReference>
<protein>
    <submittedName>
        <fullName evidence="3">2-C-methyl-D-erythritol 4-phosphate cytidylyltransferase</fullName>
    </submittedName>
</protein>
<proteinExistence type="predicted"/>
<dbReference type="InterPro" id="IPR029044">
    <property type="entry name" value="Nucleotide-diphossugar_trans"/>
</dbReference>
<dbReference type="GO" id="GO:0005829">
    <property type="term" value="C:cytosol"/>
    <property type="evidence" value="ECO:0007669"/>
    <property type="project" value="TreeGrafter"/>
</dbReference>
<evidence type="ECO:0000256" key="2">
    <source>
        <dbReference type="ARBA" id="ARBA00022695"/>
    </source>
</evidence>
<dbReference type="CDD" id="cd02516">
    <property type="entry name" value="CDP-ME_synthetase"/>
    <property type="match status" value="1"/>
</dbReference>
<dbReference type="InterPro" id="IPR034683">
    <property type="entry name" value="IspD/TarI"/>
</dbReference>
<reference evidence="3" key="1">
    <citation type="journal article" date="2020" name="FEMS Microbiol. Lett.">
        <title>Screening for texturing Leuconostoc and genomics behind polysaccharide production.</title>
        <authorList>
            <person name="Poulsen V.K."/>
            <person name="Koza A."/>
            <person name="Al-Nakeeb K."/>
            <person name="Oeregaard G."/>
        </authorList>
    </citation>
    <scope>NUCLEOTIDE SEQUENCE</scope>
    <source>
        <strain evidence="3">Ln1</strain>
    </source>
</reference>
<dbReference type="PANTHER" id="PTHR43015:SF1">
    <property type="entry name" value="D-RIBITOL-5-PHOSPHATE CYTIDYLYLTRANSFERASE"/>
    <property type="match status" value="1"/>
</dbReference>
<keyword evidence="2 3" id="KW-0548">Nucleotidyltransferase</keyword>
<evidence type="ECO:0000256" key="1">
    <source>
        <dbReference type="ARBA" id="ARBA00022679"/>
    </source>
</evidence>
<dbReference type="RefSeq" id="WP_223346919.1">
    <property type="nucleotide sequence ID" value="NZ_JAFRDS010000019.1"/>
</dbReference>